<dbReference type="InParanoid" id="W7XDU8"/>
<name>W7XDU8_TETTS</name>
<dbReference type="GeneID" id="24440153"/>
<keyword evidence="2" id="KW-1185">Reference proteome</keyword>
<dbReference type="EMBL" id="GG662216">
    <property type="protein sequence ID" value="EWS70984.1"/>
    <property type="molecule type" value="Genomic_DNA"/>
</dbReference>
<protein>
    <submittedName>
        <fullName evidence="1">Uncharacterized protein</fullName>
    </submittedName>
</protein>
<gene>
    <name evidence="1" type="ORF">TTHERM_000676921</name>
</gene>
<dbReference type="Proteomes" id="UP000009168">
    <property type="component" value="Unassembled WGS sequence"/>
</dbReference>
<dbReference type="KEGG" id="tet:TTHERM_000676921"/>
<reference evidence="2" key="1">
    <citation type="journal article" date="2006" name="PLoS Biol.">
        <title>Macronuclear genome sequence of the ciliate Tetrahymena thermophila, a model eukaryote.</title>
        <authorList>
            <person name="Eisen J.A."/>
            <person name="Coyne R.S."/>
            <person name="Wu M."/>
            <person name="Wu D."/>
            <person name="Thiagarajan M."/>
            <person name="Wortman J.R."/>
            <person name="Badger J.H."/>
            <person name="Ren Q."/>
            <person name="Amedeo P."/>
            <person name="Jones K.M."/>
            <person name="Tallon L.J."/>
            <person name="Delcher A.L."/>
            <person name="Salzberg S.L."/>
            <person name="Silva J.C."/>
            <person name="Haas B.J."/>
            <person name="Majoros W.H."/>
            <person name="Farzad M."/>
            <person name="Carlton J.M."/>
            <person name="Smith R.K. Jr."/>
            <person name="Garg J."/>
            <person name="Pearlman R.E."/>
            <person name="Karrer K.M."/>
            <person name="Sun L."/>
            <person name="Manning G."/>
            <person name="Elde N.C."/>
            <person name="Turkewitz A.P."/>
            <person name="Asai D.J."/>
            <person name="Wilkes D.E."/>
            <person name="Wang Y."/>
            <person name="Cai H."/>
            <person name="Collins K."/>
            <person name="Stewart B.A."/>
            <person name="Lee S.R."/>
            <person name="Wilamowska K."/>
            <person name="Weinberg Z."/>
            <person name="Ruzzo W.L."/>
            <person name="Wloga D."/>
            <person name="Gaertig J."/>
            <person name="Frankel J."/>
            <person name="Tsao C.-C."/>
            <person name="Gorovsky M.A."/>
            <person name="Keeling P.J."/>
            <person name="Waller R.F."/>
            <person name="Patron N.J."/>
            <person name="Cherry J.M."/>
            <person name="Stover N.A."/>
            <person name="Krieger C.J."/>
            <person name="del Toro C."/>
            <person name="Ryder H.F."/>
            <person name="Williamson S.C."/>
            <person name="Barbeau R.A."/>
            <person name="Hamilton E.P."/>
            <person name="Orias E."/>
        </authorList>
    </citation>
    <scope>NUCLEOTIDE SEQUENCE [LARGE SCALE GENOMIC DNA]</scope>
    <source>
        <strain evidence="2">SB210</strain>
    </source>
</reference>
<evidence type="ECO:0000313" key="1">
    <source>
        <dbReference type="EMBL" id="EWS70984.1"/>
    </source>
</evidence>
<dbReference type="RefSeq" id="XP_012656468.1">
    <property type="nucleotide sequence ID" value="XM_012801014.1"/>
</dbReference>
<proteinExistence type="predicted"/>
<dbReference type="AlphaFoldDB" id="W7XDU8"/>
<accession>W7XDU8</accession>
<evidence type="ECO:0000313" key="2">
    <source>
        <dbReference type="Proteomes" id="UP000009168"/>
    </source>
</evidence>
<organism evidence="1 2">
    <name type="scientific">Tetrahymena thermophila (strain SB210)</name>
    <dbReference type="NCBI Taxonomy" id="312017"/>
    <lineage>
        <taxon>Eukaryota</taxon>
        <taxon>Sar</taxon>
        <taxon>Alveolata</taxon>
        <taxon>Ciliophora</taxon>
        <taxon>Intramacronucleata</taxon>
        <taxon>Oligohymenophorea</taxon>
        <taxon>Hymenostomatida</taxon>
        <taxon>Tetrahymenina</taxon>
        <taxon>Tetrahymenidae</taxon>
        <taxon>Tetrahymena</taxon>
    </lineage>
</organism>
<sequence>MNKRILYAFCSYINNQAYSLQKLSLKQRLQLFHKNAKQFTDKDKAALIMTLKSQEIIQQELAQAFAGNLNVKTIQHKELSVISHFLSVNQVQNQDLWKNLALRGFKIIEDFDRDSLPKFLDAIDRSEQVEIKQFWDSILQYALRNFEHLNGECALILFCNLARRYPSTQINFKSEAQNSQQVSNNQQNTILDLDHNQEKKLQEENGQYQNNEVEEYDEQEQVIANPQFDSITEKLKKSSQIFKEIESQKQILIKEDWEQQTSDIIFDIFNQIVKKHIKNYNGNQILRLMSYLISYREEWIQIQNKNNLKIAFVYLEEQIDTVDNLTFFMLTILQSLDKVIASSQFFIKAIDFIMKNQSQINHQNIHFICAFFEAIELRDKTKVWKIILDVLIKDYHKIKSQQNQQIIVSSLLSCNIVPTSLAKQNLTFDQLIQEITKNNK</sequence>